<feature type="non-terminal residue" evidence="2">
    <location>
        <position position="202"/>
    </location>
</feature>
<accession>A0A382R9T6</accession>
<sequence>MKMMRIIKTAFIGLTLITSMIAQESTYLAQKLMLENDLRSRIESALQKVMDDHRYVLDVTVGLKFTPTVTEEVTFRPAGADDAKSAVRSGRQESARSVPVTSESSEPRSRMTGIPIPGFDFQSMEDDEPVVESVVDENVEEEVEVTEGPSKGSQILSQSYKDTKASVPVVERLEVSCILPEGSAPELIENVRQIIMVASHFD</sequence>
<evidence type="ECO:0000313" key="2">
    <source>
        <dbReference type="EMBL" id="SVC94474.1"/>
    </source>
</evidence>
<feature type="region of interest" description="Disordered" evidence="1">
    <location>
        <begin position="77"/>
        <end position="114"/>
    </location>
</feature>
<gene>
    <name evidence="2" type="ORF">METZ01_LOCUS347328</name>
</gene>
<dbReference type="AlphaFoldDB" id="A0A382R9T6"/>
<feature type="compositionally biased region" description="Basic and acidic residues" evidence="1">
    <location>
        <begin position="79"/>
        <end position="94"/>
    </location>
</feature>
<evidence type="ECO:0008006" key="3">
    <source>
        <dbReference type="Google" id="ProtNLM"/>
    </source>
</evidence>
<evidence type="ECO:0000256" key="1">
    <source>
        <dbReference type="SAM" id="MobiDB-lite"/>
    </source>
</evidence>
<organism evidence="2">
    <name type="scientific">marine metagenome</name>
    <dbReference type="NCBI Taxonomy" id="408172"/>
    <lineage>
        <taxon>unclassified sequences</taxon>
        <taxon>metagenomes</taxon>
        <taxon>ecological metagenomes</taxon>
    </lineage>
</organism>
<dbReference type="EMBL" id="UINC01120162">
    <property type="protein sequence ID" value="SVC94474.1"/>
    <property type="molecule type" value="Genomic_DNA"/>
</dbReference>
<protein>
    <recommendedName>
        <fullName evidence="3">Flagellar M-ring C-terminal domain-containing protein</fullName>
    </recommendedName>
</protein>
<proteinExistence type="predicted"/>
<name>A0A382R9T6_9ZZZZ</name>
<reference evidence="2" key="1">
    <citation type="submission" date="2018-05" db="EMBL/GenBank/DDBJ databases">
        <authorList>
            <person name="Lanie J.A."/>
            <person name="Ng W.-L."/>
            <person name="Kazmierczak K.M."/>
            <person name="Andrzejewski T.M."/>
            <person name="Davidsen T.M."/>
            <person name="Wayne K.J."/>
            <person name="Tettelin H."/>
            <person name="Glass J.I."/>
            <person name="Rusch D."/>
            <person name="Podicherti R."/>
            <person name="Tsui H.-C.T."/>
            <person name="Winkler M.E."/>
        </authorList>
    </citation>
    <scope>NUCLEOTIDE SEQUENCE</scope>
</reference>